<organism evidence="1 2">
    <name type="scientific">Ceratocystis fimbriata CBS 114723</name>
    <dbReference type="NCBI Taxonomy" id="1035309"/>
    <lineage>
        <taxon>Eukaryota</taxon>
        <taxon>Fungi</taxon>
        <taxon>Dikarya</taxon>
        <taxon>Ascomycota</taxon>
        <taxon>Pezizomycotina</taxon>
        <taxon>Sordariomycetes</taxon>
        <taxon>Hypocreomycetidae</taxon>
        <taxon>Microascales</taxon>
        <taxon>Ceratocystidaceae</taxon>
        <taxon>Ceratocystis</taxon>
    </lineage>
</organism>
<protein>
    <submittedName>
        <fullName evidence="1">Uncharacterized protein</fullName>
    </submittedName>
</protein>
<dbReference type="AlphaFoldDB" id="A0A2C5WVT4"/>
<comment type="caution">
    <text evidence="1">The sequence shown here is derived from an EMBL/GenBank/DDBJ whole genome shotgun (WGS) entry which is preliminary data.</text>
</comment>
<accession>A0A2C5WVT4</accession>
<evidence type="ECO:0000313" key="2">
    <source>
        <dbReference type="Proteomes" id="UP000222788"/>
    </source>
</evidence>
<reference evidence="1 2" key="2">
    <citation type="journal article" date="2013" name="IMA Fungus">
        <title>IMA Genome-F 1: Ceratocystis fimbriata: Draft nuclear genome sequence for the plant pathogen, Ceratocystis fimbriata.</title>
        <authorList>
            <person name="Wilken P.M."/>
            <person name="Steenkamp E.T."/>
            <person name="Wingfield M.J."/>
            <person name="de Beer Z.W."/>
            <person name="Wingfield B.D."/>
        </authorList>
    </citation>
    <scope>NUCLEOTIDE SEQUENCE [LARGE SCALE GENOMIC DNA]</scope>
    <source>
        <strain evidence="1 2">CBS 114723</strain>
    </source>
</reference>
<proteinExistence type="predicted"/>
<reference evidence="1 2" key="1">
    <citation type="journal article" date="2013" name="Fungal Biol.">
        <title>Analysis of microsatellite markers in the genome of the plant pathogen Ceratocystis fimbriata.</title>
        <authorList>
            <person name="Simpson M.C."/>
            <person name="Wilken P.M."/>
            <person name="Coetzee M.P."/>
            <person name="Wingfield M.J."/>
            <person name="Wingfield B.D."/>
        </authorList>
    </citation>
    <scope>NUCLEOTIDE SEQUENCE [LARGE SCALE GENOMIC DNA]</scope>
    <source>
        <strain evidence="1 2">CBS 114723</strain>
    </source>
</reference>
<dbReference type="STRING" id="1035309.A0A2C5WVT4"/>
<keyword evidence="2" id="KW-1185">Reference proteome</keyword>
<evidence type="ECO:0000313" key="1">
    <source>
        <dbReference type="EMBL" id="PHH49996.1"/>
    </source>
</evidence>
<name>A0A2C5WVT4_9PEZI</name>
<dbReference type="Proteomes" id="UP000222788">
    <property type="component" value="Unassembled WGS sequence"/>
</dbReference>
<dbReference type="EMBL" id="APWK03000156">
    <property type="protein sequence ID" value="PHH49996.1"/>
    <property type="molecule type" value="Genomic_DNA"/>
</dbReference>
<gene>
    <name evidence="1" type="ORF">CFIMG_007553RA00001</name>
</gene>
<sequence>MDNFKIHLSLKADFEEWFNSKTFSGDTVNKILIPEVEQVIREAEKQTNEHMSSTHAFHQEVRKAFKTPERAHDSYQSSSARLCETLDKYHDWFRFEEDKYLSPYTSIVGPSERANGFPRRSSYASLILDALDSAGSTGSPLDQRADIEQKWSLIVEALLHLVRLARTFGIGPADFFDYQTDQDCGKQQNLIASSLQFAIYKPPFLHKPVPIDDWKPFDTYCRHLFTSAGHKVKRTTRSNTFISDSSTPPLQFVLCIDEARNLLTGTTGGEPNLLSKESGLSFS</sequence>